<organism evidence="2 3">
    <name type="scientific">Fistulina hepatica ATCC 64428</name>
    <dbReference type="NCBI Taxonomy" id="1128425"/>
    <lineage>
        <taxon>Eukaryota</taxon>
        <taxon>Fungi</taxon>
        <taxon>Dikarya</taxon>
        <taxon>Basidiomycota</taxon>
        <taxon>Agaricomycotina</taxon>
        <taxon>Agaricomycetes</taxon>
        <taxon>Agaricomycetidae</taxon>
        <taxon>Agaricales</taxon>
        <taxon>Fistulinaceae</taxon>
        <taxon>Fistulina</taxon>
    </lineage>
</organism>
<dbReference type="Proteomes" id="UP000054144">
    <property type="component" value="Unassembled WGS sequence"/>
</dbReference>
<feature type="region of interest" description="Disordered" evidence="1">
    <location>
        <begin position="85"/>
        <end position="106"/>
    </location>
</feature>
<evidence type="ECO:0000313" key="2">
    <source>
        <dbReference type="EMBL" id="KIY49893.1"/>
    </source>
</evidence>
<accession>A0A0D7AGD3</accession>
<gene>
    <name evidence="2" type="ORF">FISHEDRAFT_72229</name>
</gene>
<sequence>MTGHSNILVSHYGSRVVANHGEIIGLSAYLTLVRSLPILYTLAEMRQTPSRMHVQPRSRLTAQQPMLYWRLKSAFRPHSLRTIPPLGHVFPPTPDRSDRPTLPGSRSVQIQSARLHLITASSSILDLDLRPLTVRLVDP</sequence>
<protein>
    <submittedName>
        <fullName evidence="2">Uncharacterized protein</fullName>
    </submittedName>
</protein>
<proteinExistence type="predicted"/>
<evidence type="ECO:0000256" key="1">
    <source>
        <dbReference type="SAM" id="MobiDB-lite"/>
    </source>
</evidence>
<evidence type="ECO:0000313" key="3">
    <source>
        <dbReference type="Proteomes" id="UP000054144"/>
    </source>
</evidence>
<reference evidence="2 3" key="1">
    <citation type="journal article" date="2015" name="Fungal Genet. Biol.">
        <title>Evolution of novel wood decay mechanisms in Agaricales revealed by the genome sequences of Fistulina hepatica and Cylindrobasidium torrendii.</title>
        <authorList>
            <person name="Floudas D."/>
            <person name="Held B.W."/>
            <person name="Riley R."/>
            <person name="Nagy L.G."/>
            <person name="Koehler G."/>
            <person name="Ransdell A.S."/>
            <person name="Younus H."/>
            <person name="Chow J."/>
            <person name="Chiniquy J."/>
            <person name="Lipzen A."/>
            <person name="Tritt A."/>
            <person name="Sun H."/>
            <person name="Haridas S."/>
            <person name="LaButti K."/>
            <person name="Ohm R.A."/>
            <person name="Kues U."/>
            <person name="Blanchette R.A."/>
            <person name="Grigoriev I.V."/>
            <person name="Minto R.E."/>
            <person name="Hibbett D.S."/>
        </authorList>
    </citation>
    <scope>NUCLEOTIDE SEQUENCE [LARGE SCALE GENOMIC DNA]</scope>
    <source>
        <strain evidence="2 3">ATCC 64428</strain>
    </source>
</reference>
<keyword evidence="3" id="KW-1185">Reference proteome</keyword>
<dbReference type="AlphaFoldDB" id="A0A0D7AGD3"/>
<dbReference type="EMBL" id="KN881709">
    <property type="protein sequence ID" value="KIY49893.1"/>
    <property type="molecule type" value="Genomic_DNA"/>
</dbReference>
<name>A0A0D7AGD3_9AGAR</name>